<evidence type="ECO:0000259" key="1">
    <source>
        <dbReference type="Pfam" id="PF05168"/>
    </source>
</evidence>
<dbReference type="RefSeq" id="WP_396946237.1">
    <property type="nucleotide sequence ID" value="NZ_JBIRXV010000001.1"/>
</dbReference>
<proteinExistence type="predicted"/>
<dbReference type="EMBL" id="JBIRXV010000001">
    <property type="protein sequence ID" value="MFI2318869.1"/>
    <property type="molecule type" value="Genomic_DNA"/>
</dbReference>
<name>A0ABW7W795_9NOCA</name>
<sequence>MSESNGSGLNPETLIDQMFELWILPHIEASNLAITRGEVTRALIVLHPRGVPEVMLNKQAELIATVKVRDDVAEGELVTLGNVEGISDMHPAHIDPDAGWIAFAFIADGRGAVAFDFRYNRNRALALLDRASDFMATAREALIAGRTGPAVENALAAGELAVTALTSLQNTTHKGRNSHSARQSWLNMYAHNGNGQLDWYQAMRKLLQVRPFARYGDPQASPLPSESELADCLDHVNNLIEHVAQHAADHRAASS</sequence>
<comment type="caution">
    <text evidence="2">The sequence shown here is derived from an EMBL/GenBank/DDBJ whole genome shotgun (WGS) entry which is preliminary data.</text>
</comment>
<dbReference type="Proteomes" id="UP001611450">
    <property type="component" value="Unassembled WGS sequence"/>
</dbReference>
<accession>A0ABW7W795</accession>
<protein>
    <submittedName>
        <fullName evidence="2">HEPN domain-containing protein</fullName>
    </submittedName>
</protein>
<dbReference type="Pfam" id="PF05168">
    <property type="entry name" value="HEPN"/>
    <property type="match status" value="1"/>
</dbReference>
<feature type="domain" description="HEPN" evidence="1">
    <location>
        <begin position="126"/>
        <end position="243"/>
    </location>
</feature>
<dbReference type="InterPro" id="IPR007842">
    <property type="entry name" value="HEPN_dom"/>
</dbReference>
<organism evidence="2 3">
    <name type="scientific">Nocardia beijingensis</name>
    <dbReference type="NCBI Taxonomy" id="95162"/>
    <lineage>
        <taxon>Bacteria</taxon>
        <taxon>Bacillati</taxon>
        <taxon>Actinomycetota</taxon>
        <taxon>Actinomycetes</taxon>
        <taxon>Mycobacteriales</taxon>
        <taxon>Nocardiaceae</taxon>
        <taxon>Nocardia</taxon>
    </lineage>
</organism>
<reference evidence="2 3" key="1">
    <citation type="submission" date="2024-10" db="EMBL/GenBank/DDBJ databases">
        <title>The Natural Products Discovery Center: Release of the First 8490 Sequenced Strains for Exploring Actinobacteria Biosynthetic Diversity.</title>
        <authorList>
            <person name="Kalkreuter E."/>
            <person name="Kautsar S.A."/>
            <person name="Yang D."/>
            <person name="Bader C.D."/>
            <person name="Teijaro C.N."/>
            <person name="Fluegel L."/>
            <person name="Davis C.M."/>
            <person name="Simpson J.R."/>
            <person name="Lauterbach L."/>
            <person name="Steele A.D."/>
            <person name="Gui C."/>
            <person name="Meng S."/>
            <person name="Li G."/>
            <person name="Viehrig K."/>
            <person name="Ye F."/>
            <person name="Su P."/>
            <person name="Kiefer A.F."/>
            <person name="Nichols A."/>
            <person name="Cepeda A.J."/>
            <person name="Yan W."/>
            <person name="Fan B."/>
            <person name="Jiang Y."/>
            <person name="Adhikari A."/>
            <person name="Zheng C.-J."/>
            <person name="Schuster L."/>
            <person name="Cowan T.M."/>
            <person name="Smanski M.J."/>
            <person name="Chevrette M.G."/>
            <person name="De Carvalho L.P.S."/>
            <person name="Shen B."/>
        </authorList>
    </citation>
    <scope>NUCLEOTIDE SEQUENCE [LARGE SCALE GENOMIC DNA]</scope>
    <source>
        <strain evidence="2 3">NPDC019626</strain>
    </source>
</reference>
<evidence type="ECO:0000313" key="2">
    <source>
        <dbReference type="EMBL" id="MFI2318869.1"/>
    </source>
</evidence>
<evidence type="ECO:0000313" key="3">
    <source>
        <dbReference type="Proteomes" id="UP001611450"/>
    </source>
</evidence>
<keyword evidence="3" id="KW-1185">Reference proteome</keyword>
<gene>
    <name evidence="2" type="ORF">ACH47G_00100</name>
</gene>